<protein>
    <submittedName>
        <fullName evidence="2">PIR Superfamily Protein</fullName>
    </submittedName>
</protein>
<evidence type="ECO:0000313" key="3">
    <source>
        <dbReference type="Proteomes" id="UP000078550"/>
    </source>
</evidence>
<name>A0A1A9APV6_PLAOA</name>
<organism evidence="2 3">
    <name type="scientific">Plasmodium ovale wallikeri</name>
    <dbReference type="NCBI Taxonomy" id="864142"/>
    <lineage>
        <taxon>Eukaryota</taxon>
        <taxon>Sar</taxon>
        <taxon>Alveolata</taxon>
        <taxon>Apicomplexa</taxon>
        <taxon>Aconoidasida</taxon>
        <taxon>Haemosporida</taxon>
        <taxon>Plasmodiidae</taxon>
        <taxon>Plasmodium</taxon>
        <taxon>Plasmodium (Plasmodium)</taxon>
    </lineage>
</organism>
<gene>
    <name evidence="2" type="ORF">POVWA2_086880</name>
</gene>
<dbReference type="AlphaFoldDB" id="A0A1A9APV6"/>
<dbReference type="Pfam" id="PF05795">
    <property type="entry name" value="Plasmodium_Vir"/>
    <property type="match status" value="2"/>
</dbReference>
<sequence length="344" mass="41083">MENRIEVLKSKLNSFDFDLMLNNPVTKCKHCSECDTVDEKIRNIPWFKIFCYQFVRNVQTVYEITQFSTQFREKRCSTLIYWIHDKVTNFYKRNSVEMNNVDIISELLKLWEKINSTKYNGENYICQLPKSQESPNLEEMKRKIVMSDYCEDYNSLKSLLTKRSGDNCSIYYDYFKDSLSKYKEIVKDCDAKSFSISNCLRFCANNDPEDLLNKSKCKLIEIRQDKEEYIEKEKCDALKDKAVAAVTCKSEEIKSTEFTFSDHRAIILILFSLWGIFLTFLFLYKMTPLRSWISNKRRKEKIIRDNFHEECDNESLDDDYEHIDRNIDNEGYNISYNSDWNSIR</sequence>
<dbReference type="EMBL" id="FLRE01002495">
    <property type="protein sequence ID" value="SBT58718.1"/>
    <property type="molecule type" value="Genomic_DNA"/>
</dbReference>
<evidence type="ECO:0000313" key="2">
    <source>
        <dbReference type="EMBL" id="SBT58718.1"/>
    </source>
</evidence>
<feature type="transmembrane region" description="Helical" evidence="1">
    <location>
        <begin position="265"/>
        <end position="284"/>
    </location>
</feature>
<dbReference type="InterPro" id="IPR008780">
    <property type="entry name" value="Plasmodium_Vir"/>
</dbReference>
<proteinExistence type="predicted"/>
<keyword evidence="1" id="KW-1133">Transmembrane helix</keyword>
<keyword evidence="1" id="KW-0472">Membrane</keyword>
<keyword evidence="1" id="KW-0812">Transmembrane</keyword>
<accession>A0A1A9APV6</accession>
<evidence type="ECO:0000256" key="1">
    <source>
        <dbReference type="SAM" id="Phobius"/>
    </source>
</evidence>
<reference evidence="3" key="1">
    <citation type="submission" date="2016-05" db="EMBL/GenBank/DDBJ databases">
        <authorList>
            <person name="Naeem Raeece"/>
        </authorList>
    </citation>
    <scope>NUCLEOTIDE SEQUENCE [LARGE SCALE GENOMIC DNA]</scope>
</reference>
<dbReference type="Proteomes" id="UP000078550">
    <property type="component" value="Unassembled WGS sequence"/>
</dbReference>